<evidence type="ECO:0000313" key="1">
    <source>
        <dbReference type="Proteomes" id="UP000887579"/>
    </source>
</evidence>
<protein>
    <submittedName>
        <fullName evidence="2">Uncharacterized protein</fullName>
    </submittedName>
</protein>
<dbReference type="Proteomes" id="UP000887579">
    <property type="component" value="Unplaced"/>
</dbReference>
<accession>A0AC34FVF8</accession>
<dbReference type="WBParaSite" id="ES5_v2.g21432.t1">
    <property type="protein sequence ID" value="ES5_v2.g21432.t1"/>
    <property type="gene ID" value="ES5_v2.g21432"/>
</dbReference>
<reference evidence="2" key="1">
    <citation type="submission" date="2022-11" db="UniProtKB">
        <authorList>
            <consortium name="WormBaseParasite"/>
        </authorList>
    </citation>
    <scope>IDENTIFICATION</scope>
</reference>
<proteinExistence type="predicted"/>
<sequence length="119" mass="14080">MEEDDFTNPEWHTNNAGGEDPERNGNHLPPYNFKSPINDWTHSKRILDVAENNYRSAHLELIDNEDWLKEYQIHQQKIKDMTTENTPHEMLNDLTAISYFLHAKYCQLLDKKRSSHEGN</sequence>
<organism evidence="1 2">
    <name type="scientific">Panagrolaimus sp. ES5</name>
    <dbReference type="NCBI Taxonomy" id="591445"/>
    <lineage>
        <taxon>Eukaryota</taxon>
        <taxon>Metazoa</taxon>
        <taxon>Ecdysozoa</taxon>
        <taxon>Nematoda</taxon>
        <taxon>Chromadorea</taxon>
        <taxon>Rhabditida</taxon>
        <taxon>Tylenchina</taxon>
        <taxon>Panagrolaimomorpha</taxon>
        <taxon>Panagrolaimoidea</taxon>
        <taxon>Panagrolaimidae</taxon>
        <taxon>Panagrolaimus</taxon>
    </lineage>
</organism>
<evidence type="ECO:0000313" key="2">
    <source>
        <dbReference type="WBParaSite" id="ES5_v2.g21432.t1"/>
    </source>
</evidence>
<name>A0AC34FVF8_9BILA</name>